<dbReference type="Pfam" id="PF01453">
    <property type="entry name" value="B_lectin"/>
    <property type="match status" value="1"/>
</dbReference>
<reference evidence="5" key="1">
    <citation type="journal article" date="2016" name="Nat. Genet.">
        <title>A high-quality carrot genome assembly provides new insights into carotenoid accumulation and asterid genome evolution.</title>
        <authorList>
            <person name="Iorizzo M."/>
            <person name="Ellison S."/>
            <person name="Senalik D."/>
            <person name="Zeng P."/>
            <person name="Satapoomin P."/>
            <person name="Huang J."/>
            <person name="Bowman M."/>
            <person name="Iovene M."/>
            <person name="Sanseverino W."/>
            <person name="Cavagnaro P."/>
            <person name="Yildiz M."/>
            <person name="Macko-Podgorni A."/>
            <person name="Moranska E."/>
            <person name="Grzebelus E."/>
            <person name="Grzebelus D."/>
            <person name="Ashrafi H."/>
            <person name="Zheng Z."/>
            <person name="Cheng S."/>
            <person name="Spooner D."/>
            <person name="Van Deynze A."/>
            <person name="Simon P."/>
        </authorList>
    </citation>
    <scope>NUCLEOTIDE SEQUENCE [LARGE SCALE GENOMIC DNA]</scope>
    <source>
        <tissue evidence="5">Leaf</tissue>
    </source>
</reference>
<dbReference type="Gramene" id="KZM81834">
    <property type="protein sequence ID" value="KZM81834"/>
    <property type="gene ID" value="DCAR_029447"/>
</dbReference>
<dbReference type="EMBL" id="LNRQ01000009">
    <property type="protein sequence ID" value="KZM81834.1"/>
    <property type="molecule type" value="Genomic_DNA"/>
</dbReference>
<name>A0A175YDW2_DAUCS</name>
<dbReference type="CDD" id="cd00028">
    <property type="entry name" value="B_lectin"/>
    <property type="match status" value="1"/>
</dbReference>
<keyword evidence="1 3" id="KW-0732">Signal</keyword>
<gene>
    <name evidence="5" type="ORF">DCAR_029447</name>
</gene>
<dbReference type="PROSITE" id="PS50927">
    <property type="entry name" value="BULB_LECTIN"/>
    <property type="match status" value="1"/>
</dbReference>
<dbReference type="SUPFAM" id="SSF51110">
    <property type="entry name" value="alpha-D-mannose-specific plant lectins"/>
    <property type="match status" value="1"/>
</dbReference>
<accession>A0A175YDW2</accession>
<comment type="caution">
    <text evidence="5">The sequence shown here is derived from an EMBL/GenBank/DDBJ whole genome shotgun (WGS) entry which is preliminary data.</text>
</comment>
<feature type="domain" description="Bulb-type lectin" evidence="4">
    <location>
        <begin position="25"/>
        <end position="147"/>
    </location>
</feature>
<dbReference type="PANTHER" id="PTHR47976:SF15">
    <property type="entry name" value="G-TYPE LECTIN S-RECEPTOR-LIKE SERINE_THREONINE-PROTEIN KINASE RLK1"/>
    <property type="match status" value="1"/>
</dbReference>
<feature type="chain" id="PRO_5008044457" description="Bulb-type lectin domain-containing protein" evidence="3">
    <location>
        <begin position="23"/>
        <end position="793"/>
    </location>
</feature>
<protein>
    <recommendedName>
        <fullName evidence="4">Bulb-type lectin domain-containing protein</fullName>
    </recommendedName>
</protein>
<dbReference type="Gene3D" id="2.90.10.10">
    <property type="entry name" value="Bulb-type lectin domain"/>
    <property type="match status" value="2"/>
</dbReference>
<dbReference type="Pfam" id="PF03140">
    <property type="entry name" value="DUF247"/>
    <property type="match status" value="1"/>
</dbReference>
<evidence type="ECO:0000313" key="5">
    <source>
        <dbReference type="EMBL" id="KZM81834.1"/>
    </source>
</evidence>
<dbReference type="InterPro" id="IPR004158">
    <property type="entry name" value="DUF247_pln"/>
</dbReference>
<dbReference type="FunFam" id="2.90.10.10:FF:000013">
    <property type="entry name" value="G-type lectin S-receptor-like serine/threonine-protein kinase LECRK1"/>
    <property type="match status" value="1"/>
</dbReference>
<keyword evidence="2" id="KW-0325">Glycoprotein</keyword>
<dbReference type="InterPro" id="IPR001480">
    <property type="entry name" value="Bulb-type_lectin_dom"/>
</dbReference>
<evidence type="ECO:0000256" key="1">
    <source>
        <dbReference type="ARBA" id="ARBA00022729"/>
    </source>
</evidence>
<evidence type="ECO:0000256" key="2">
    <source>
        <dbReference type="ARBA" id="ARBA00023180"/>
    </source>
</evidence>
<evidence type="ECO:0000256" key="3">
    <source>
        <dbReference type="SAM" id="SignalP"/>
    </source>
</evidence>
<dbReference type="InterPro" id="IPR036426">
    <property type="entry name" value="Bulb-type_lectin_dom_sf"/>
</dbReference>
<sequence>MGHSNSYMLYIVLFVLPYSALSQGNGIISVGSSITDADKSISWYSPSGDFAFGFLKVLEKDQFLLSIWYAKIPDKTTVWYVNDGTTVPAGSKVQLTDDRGLVLTDTQGKELWKSEPYSGIASNGVFKDTGNFVIVGSDSTILWDTFSNPTDTLLPTQTLEVYGTLYSHLTENNFSRGRFQLRLLNDGNLVLNTRDVISNNPYDTYYSSDTADTIPSNRGYQVKFNETGYIYILGSNGAIVKIITNRAVPSTGYYHRATLNIDGVLVQYYHPKVFSGASKWTTVLQIPDNICLAILGNLGSGACGFNNVCSLDDAGRAVCECPESYSLLDPNDKRGSCKPNYTQNCDHSGSSEDLYDFVEVIDTDWPLSDYEQLKPVTELECKRQCLDDCFCAVAIYLDDQGSCWKKKLPLSNGRKDKSVNRKGFLKFNKSYIDALVPVVQDLKDSYDSLDAVWQQDTEAFLHLMILDGCFMLEILRMSDRINGYQHQYSWKDIGAEYALNDPIFSNHGFLYIMPYIKRDMLMLENQLPMLLLKTLLAVQNEGTMQKEFLNYHILKFYTPNLLVRGMGDCLHVLDVYRRNLILGDGDGIVEDPIPCNSDIKDEYEIMWSATELHNAGIQLKKSKSSSLKDIRFTSSGVLRIPRIIIDDTTESMFLNLIAFERLHVGAGNEVTSYIFLMGNIIDNTRDVSLLTLNGIIQNAIGGNKAAAKLFNSLCKDITLDPNSNLNLVQQCVHHYCMKPWNKWRATLMHTYFSNPWAILSVLAAIFLRQSTLCCNCISLSLLALLPILESFSC</sequence>
<feature type="signal peptide" evidence="3">
    <location>
        <begin position="1"/>
        <end position="22"/>
    </location>
</feature>
<dbReference type="PANTHER" id="PTHR47976">
    <property type="entry name" value="G-TYPE LECTIN S-RECEPTOR-LIKE SERINE/THREONINE-PROTEIN KINASE SD2-5"/>
    <property type="match status" value="1"/>
</dbReference>
<organism evidence="5">
    <name type="scientific">Daucus carota subsp. sativus</name>
    <name type="common">Carrot</name>
    <dbReference type="NCBI Taxonomy" id="79200"/>
    <lineage>
        <taxon>Eukaryota</taxon>
        <taxon>Viridiplantae</taxon>
        <taxon>Streptophyta</taxon>
        <taxon>Embryophyta</taxon>
        <taxon>Tracheophyta</taxon>
        <taxon>Spermatophyta</taxon>
        <taxon>Magnoliopsida</taxon>
        <taxon>eudicotyledons</taxon>
        <taxon>Gunneridae</taxon>
        <taxon>Pentapetalae</taxon>
        <taxon>asterids</taxon>
        <taxon>campanulids</taxon>
        <taxon>Apiales</taxon>
        <taxon>Apiaceae</taxon>
        <taxon>Apioideae</taxon>
        <taxon>Scandiceae</taxon>
        <taxon>Daucinae</taxon>
        <taxon>Daucus</taxon>
        <taxon>Daucus sect. Daucus</taxon>
    </lineage>
</organism>
<dbReference type="CDD" id="cd01098">
    <property type="entry name" value="PAN_AP_plant"/>
    <property type="match status" value="1"/>
</dbReference>
<dbReference type="InterPro" id="IPR051343">
    <property type="entry name" value="G-type_lectin_kinases/EP1-like"/>
</dbReference>
<evidence type="ECO:0000259" key="4">
    <source>
        <dbReference type="PROSITE" id="PS50927"/>
    </source>
</evidence>
<dbReference type="STRING" id="79200.A0A175YDW2"/>
<proteinExistence type="predicted"/>
<dbReference type="SMART" id="SM00108">
    <property type="entry name" value="B_lectin"/>
    <property type="match status" value="1"/>
</dbReference>
<dbReference type="AlphaFoldDB" id="A0A175YDW2"/>